<evidence type="ECO:0000256" key="1">
    <source>
        <dbReference type="ARBA" id="ARBA00004651"/>
    </source>
</evidence>
<comment type="caution">
    <text evidence="9">The sequence shown here is derived from an EMBL/GenBank/DDBJ whole genome shotgun (WGS) entry which is preliminary data.</text>
</comment>
<protein>
    <submittedName>
        <fullName evidence="9">Putative oxidoreductase</fullName>
    </submittedName>
</protein>
<evidence type="ECO:0000256" key="4">
    <source>
        <dbReference type="ARBA" id="ARBA00022692"/>
    </source>
</evidence>
<evidence type="ECO:0000256" key="5">
    <source>
        <dbReference type="ARBA" id="ARBA00022989"/>
    </source>
</evidence>
<dbReference type="PANTHER" id="PTHR33452">
    <property type="entry name" value="OXIDOREDUCTASE CATD-RELATED"/>
    <property type="match status" value="1"/>
</dbReference>
<name>A0A839QLF9_MYCIR</name>
<keyword evidence="3" id="KW-1003">Cell membrane</keyword>
<dbReference type="InterPro" id="IPR032808">
    <property type="entry name" value="DoxX"/>
</dbReference>
<dbReference type="RefSeq" id="WP_183472374.1">
    <property type="nucleotide sequence ID" value="NZ_JACHVU010000013.1"/>
</dbReference>
<proteinExistence type="inferred from homology"/>
<evidence type="ECO:0000313" key="10">
    <source>
        <dbReference type="Proteomes" id="UP000550501"/>
    </source>
</evidence>
<evidence type="ECO:0000256" key="2">
    <source>
        <dbReference type="ARBA" id="ARBA00006679"/>
    </source>
</evidence>
<organism evidence="9 10">
    <name type="scientific">Mycolicibacterium iranicum</name>
    <name type="common">Mycobacterium iranicum</name>
    <dbReference type="NCBI Taxonomy" id="912594"/>
    <lineage>
        <taxon>Bacteria</taxon>
        <taxon>Bacillati</taxon>
        <taxon>Actinomycetota</taxon>
        <taxon>Actinomycetes</taxon>
        <taxon>Mycobacteriales</taxon>
        <taxon>Mycobacteriaceae</taxon>
        <taxon>Mycolicibacterium</taxon>
    </lineage>
</organism>
<dbReference type="InterPro" id="IPR051907">
    <property type="entry name" value="DoxX-like_oxidoreductase"/>
</dbReference>
<comment type="similarity">
    <text evidence="2">Belongs to the DoxX family.</text>
</comment>
<keyword evidence="4 8" id="KW-0812">Transmembrane</keyword>
<evidence type="ECO:0000256" key="8">
    <source>
        <dbReference type="SAM" id="Phobius"/>
    </source>
</evidence>
<feature type="transmembrane region" description="Helical" evidence="8">
    <location>
        <begin position="75"/>
        <end position="91"/>
    </location>
</feature>
<feature type="transmembrane region" description="Helical" evidence="8">
    <location>
        <begin position="49"/>
        <end position="68"/>
    </location>
</feature>
<feature type="region of interest" description="Disordered" evidence="7">
    <location>
        <begin position="140"/>
        <end position="159"/>
    </location>
</feature>
<feature type="transmembrane region" description="Helical" evidence="8">
    <location>
        <begin position="107"/>
        <end position="127"/>
    </location>
</feature>
<reference evidence="9 10" key="1">
    <citation type="submission" date="2020-08" db="EMBL/GenBank/DDBJ databases">
        <title>The Agave Microbiome: Exploring the role of microbial communities in plant adaptations to desert environments.</title>
        <authorList>
            <person name="Partida-Martinez L.P."/>
        </authorList>
    </citation>
    <scope>NUCLEOTIDE SEQUENCE [LARGE SCALE GENOMIC DNA]</scope>
    <source>
        <strain evidence="9 10">AT2.18</strain>
    </source>
</reference>
<dbReference type="PANTHER" id="PTHR33452:SF4">
    <property type="entry name" value="BLL4328 PROTEIN"/>
    <property type="match status" value="1"/>
</dbReference>
<sequence>MARVAGALKLDPALGLFIFRVVVGFLFTLHGTVKIFGWPNGGGKAAEFAAWPSWWAGLIELVAGLLVMSGLFTRAAAFLASGTMAVAYFWKHQPDGLFPIQNDGDSAALYCFAFLLLVFTGGGAFALDTLRVRRAAGAEPSGHVDADADRSTAPAGASS</sequence>
<dbReference type="Pfam" id="PF07681">
    <property type="entry name" value="DoxX"/>
    <property type="match status" value="1"/>
</dbReference>
<keyword evidence="10" id="KW-1185">Reference proteome</keyword>
<evidence type="ECO:0000256" key="7">
    <source>
        <dbReference type="SAM" id="MobiDB-lite"/>
    </source>
</evidence>
<keyword evidence="6 8" id="KW-0472">Membrane</keyword>
<comment type="subcellular location">
    <subcellularLocation>
        <location evidence="1">Cell membrane</location>
        <topology evidence="1">Multi-pass membrane protein</topology>
    </subcellularLocation>
</comment>
<dbReference type="GO" id="GO:0005886">
    <property type="term" value="C:plasma membrane"/>
    <property type="evidence" value="ECO:0007669"/>
    <property type="project" value="UniProtKB-SubCell"/>
</dbReference>
<dbReference type="Proteomes" id="UP000550501">
    <property type="component" value="Unassembled WGS sequence"/>
</dbReference>
<dbReference type="AlphaFoldDB" id="A0A839QLF9"/>
<feature type="transmembrane region" description="Helical" evidence="8">
    <location>
        <begin position="12"/>
        <end position="29"/>
    </location>
</feature>
<evidence type="ECO:0000256" key="3">
    <source>
        <dbReference type="ARBA" id="ARBA00022475"/>
    </source>
</evidence>
<keyword evidence="5 8" id="KW-1133">Transmembrane helix</keyword>
<evidence type="ECO:0000313" key="9">
    <source>
        <dbReference type="EMBL" id="MBB2993041.1"/>
    </source>
</evidence>
<accession>A0A839QLF9</accession>
<gene>
    <name evidence="9" type="ORF">FHR72_004548</name>
</gene>
<evidence type="ECO:0000256" key="6">
    <source>
        <dbReference type="ARBA" id="ARBA00023136"/>
    </source>
</evidence>
<dbReference type="EMBL" id="JACHVU010000013">
    <property type="protein sequence ID" value="MBB2993041.1"/>
    <property type="molecule type" value="Genomic_DNA"/>
</dbReference>